<dbReference type="InterPro" id="IPR023404">
    <property type="entry name" value="rSAM_horseshoe"/>
</dbReference>
<dbReference type="InterPro" id="IPR038135">
    <property type="entry name" value="Methylthiotransferase_N_sf"/>
</dbReference>
<dbReference type="PANTHER" id="PTHR43837">
    <property type="entry name" value="RIBOSOMAL PROTEIN S12 METHYLTHIOTRANSFERASE RIMO"/>
    <property type="match status" value="1"/>
</dbReference>
<feature type="domain" description="MTTase N-terminal" evidence="2">
    <location>
        <begin position="6"/>
        <end position="121"/>
    </location>
</feature>
<sequence length="164" mass="18369">MVDKVKKVNIISLGCAKNLVDSEIMTGGFIRSGLNIVDEPDESDAILVNTCGFLDIAREESINTILEAAQLTKDNHRRLVVMGCLSERYSTELKKEIPEVDRFFGTNDHNQILAYLTGKDFLRDDPSFFRSLLTPSHYAYLKIAEGCDNGCSFCSIPQMRGLQK</sequence>
<dbReference type="GO" id="GO:0005829">
    <property type="term" value="C:cytosol"/>
    <property type="evidence" value="ECO:0007669"/>
    <property type="project" value="TreeGrafter"/>
</dbReference>
<dbReference type="GO" id="GO:0046872">
    <property type="term" value="F:metal ion binding"/>
    <property type="evidence" value="ECO:0007669"/>
    <property type="project" value="UniProtKB-KW"/>
</dbReference>
<comment type="cofactor">
    <cofactor evidence="1">
        <name>[4Fe-4S] cluster</name>
        <dbReference type="ChEBI" id="CHEBI:49883"/>
    </cofactor>
</comment>
<evidence type="ECO:0000259" key="2">
    <source>
        <dbReference type="PROSITE" id="PS51449"/>
    </source>
</evidence>
<evidence type="ECO:0000313" key="3">
    <source>
        <dbReference type="EMBL" id="SVC05619.1"/>
    </source>
</evidence>
<name>A0A382J1X2_9ZZZZ</name>
<protein>
    <recommendedName>
        <fullName evidence="2">MTTase N-terminal domain-containing protein</fullName>
    </recommendedName>
</protein>
<organism evidence="3">
    <name type="scientific">marine metagenome</name>
    <dbReference type="NCBI Taxonomy" id="408172"/>
    <lineage>
        <taxon>unclassified sequences</taxon>
        <taxon>metagenomes</taxon>
        <taxon>ecological metagenomes</taxon>
    </lineage>
</organism>
<dbReference type="PANTHER" id="PTHR43837:SF1">
    <property type="entry name" value="RIBOSOMAL PROTEIN US12 METHYLTHIOTRANSFERASE RIMO"/>
    <property type="match status" value="1"/>
</dbReference>
<dbReference type="InterPro" id="IPR005840">
    <property type="entry name" value="Ribosomal_uS12_MeSTrfase_RimO"/>
</dbReference>
<dbReference type="InterPro" id="IPR058240">
    <property type="entry name" value="rSAM_sf"/>
</dbReference>
<dbReference type="Gene3D" id="3.80.30.20">
    <property type="entry name" value="tm_1862 like domain"/>
    <property type="match status" value="1"/>
</dbReference>
<dbReference type="Gene3D" id="3.40.50.12160">
    <property type="entry name" value="Methylthiotransferase, N-terminal domain"/>
    <property type="match status" value="1"/>
</dbReference>
<dbReference type="InterPro" id="IPR013848">
    <property type="entry name" value="Methylthiotransferase_N"/>
</dbReference>
<gene>
    <name evidence="3" type="ORF">METZ01_LOCUS258473</name>
</gene>
<dbReference type="SUPFAM" id="SSF102114">
    <property type="entry name" value="Radical SAM enzymes"/>
    <property type="match status" value="1"/>
</dbReference>
<dbReference type="PROSITE" id="PS01278">
    <property type="entry name" value="MTTASE_RADICAL"/>
    <property type="match status" value="1"/>
</dbReference>
<feature type="non-terminal residue" evidence="3">
    <location>
        <position position="164"/>
    </location>
</feature>
<dbReference type="InterPro" id="IPR020612">
    <property type="entry name" value="Methylthiotransferase_CS"/>
</dbReference>
<dbReference type="GO" id="GO:0035599">
    <property type="term" value="F:aspartic acid methylthiotransferase activity"/>
    <property type="evidence" value="ECO:0007669"/>
    <property type="project" value="TreeGrafter"/>
</dbReference>
<dbReference type="AlphaFoldDB" id="A0A382J1X2"/>
<dbReference type="Pfam" id="PF00919">
    <property type="entry name" value="UPF0004"/>
    <property type="match status" value="1"/>
</dbReference>
<reference evidence="3" key="1">
    <citation type="submission" date="2018-05" db="EMBL/GenBank/DDBJ databases">
        <authorList>
            <person name="Lanie J.A."/>
            <person name="Ng W.-L."/>
            <person name="Kazmierczak K.M."/>
            <person name="Andrzejewski T.M."/>
            <person name="Davidsen T.M."/>
            <person name="Wayne K.J."/>
            <person name="Tettelin H."/>
            <person name="Glass J.I."/>
            <person name="Rusch D."/>
            <person name="Podicherti R."/>
            <person name="Tsui H.-C.T."/>
            <person name="Winkler M.E."/>
        </authorList>
    </citation>
    <scope>NUCLEOTIDE SEQUENCE</scope>
</reference>
<proteinExistence type="predicted"/>
<dbReference type="PROSITE" id="PS51449">
    <property type="entry name" value="MTTASE_N"/>
    <property type="match status" value="1"/>
</dbReference>
<dbReference type="GO" id="GO:0051539">
    <property type="term" value="F:4 iron, 4 sulfur cluster binding"/>
    <property type="evidence" value="ECO:0007669"/>
    <property type="project" value="UniProtKB-KW"/>
</dbReference>
<accession>A0A382J1X2</accession>
<dbReference type="EMBL" id="UINC01071020">
    <property type="protein sequence ID" value="SVC05619.1"/>
    <property type="molecule type" value="Genomic_DNA"/>
</dbReference>
<evidence type="ECO:0000256" key="1">
    <source>
        <dbReference type="ARBA" id="ARBA00001966"/>
    </source>
</evidence>